<sequence>MWSQARDKDVEPISSGNPMREKLLVARLKMEDALRLLDLYSQSAAAASVDMALHQLDRELSTD</sequence>
<dbReference type="Proteomes" id="UP000318681">
    <property type="component" value="Unassembled WGS sequence"/>
</dbReference>
<reference evidence="1 2" key="1">
    <citation type="submission" date="2019-07" db="EMBL/GenBank/DDBJ databases">
        <title>Sphingomonas solaris sp. nov., isolated from a solar panel from Boston, Massachusetts.</title>
        <authorList>
            <person name="Tanner K."/>
            <person name="Pascual J."/>
            <person name="Mancuso C."/>
            <person name="Pereto J."/>
            <person name="Khalil A."/>
            <person name="Vilanova C."/>
        </authorList>
    </citation>
    <scope>NUCLEOTIDE SEQUENCE [LARGE SCALE GENOMIC DNA]</scope>
    <source>
        <strain evidence="1 2">R4DWN</strain>
    </source>
</reference>
<dbReference type="RefSeq" id="WP_145153068.1">
    <property type="nucleotide sequence ID" value="NZ_VNIM01000059.1"/>
</dbReference>
<keyword evidence="2" id="KW-1185">Reference proteome</keyword>
<gene>
    <name evidence="1" type="ORF">FOY91_13870</name>
</gene>
<evidence type="ECO:0000313" key="2">
    <source>
        <dbReference type="Proteomes" id="UP000318681"/>
    </source>
</evidence>
<proteinExistence type="predicted"/>
<comment type="caution">
    <text evidence="1">The sequence shown here is derived from an EMBL/GenBank/DDBJ whole genome shotgun (WGS) entry which is preliminary data.</text>
</comment>
<accession>A0A558QZW4</accession>
<dbReference type="EMBL" id="VNIM01000059">
    <property type="protein sequence ID" value="TVV72680.1"/>
    <property type="molecule type" value="Genomic_DNA"/>
</dbReference>
<evidence type="ECO:0000313" key="1">
    <source>
        <dbReference type="EMBL" id="TVV72680.1"/>
    </source>
</evidence>
<dbReference type="AlphaFoldDB" id="A0A558QZW4"/>
<protein>
    <submittedName>
        <fullName evidence="1">Uncharacterized protein</fullName>
    </submittedName>
</protein>
<organism evidence="1 2">
    <name type="scientific">Alterirhizorhabdus solaris</name>
    <dbReference type="NCBI Taxonomy" id="2529389"/>
    <lineage>
        <taxon>Bacteria</taxon>
        <taxon>Pseudomonadati</taxon>
        <taxon>Pseudomonadota</taxon>
        <taxon>Alphaproteobacteria</taxon>
        <taxon>Sphingomonadales</taxon>
        <taxon>Rhizorhabdaceae</taxon>
        <taxon>Alterirhizorhabdus</taxon>
    </lineage>
</organism>
<name>A0A558QZW4_9SPHN</name>